<dbReference type="RefSeq" id="XP_007723311.1">
    <property type="nucleotide sequence ID" value="XM_007725121.1"/>
</dbReference>
<dbReference type="eggNOG" id="KOG1721">
    <property type="taxonomic scope" value="Eukaryota"/>
</dbReference>
<dbReference type="AlphaFoldDB" id="W9YE07"/>
<feature type="compositionally biased region" description="Low complexity" evidence="2">
    <location>
        <begin position="44"/>
        <end position="55"/>
    </location>
</feature>
<dbReference type="Gene3D" id="3.30.160.60">
    <property type="entry name" value="Classic Zinc Finger"/>
    <property type="match status" value="1"/>
</dbReference>
<accession>W9YE07</accession>
<sequence>MLPQLETDFDMETSFGYATDCPSLSSSFLSSDQSSAGFQGPRRASLASSSSSMSPEVFFTPSARTSSPTTPMMFDPGLHTSYQQYMKPATYFHMSRPIFHLQDEEHDRQNDMWMSNVTSGYSLPLLTEMPETLMAMPHHSFSHVGTVGLSEAATNPALTDSIFSSPDHKPIQATEHDLLTWGSTHLQPPAETVEPRVTFRPALPSSPACKFEPSTPLNAHIASSASAMTSSPLSFVSPMVVPSQRDADEPSYGSFEPSLRLCEARKNRTNPDRLHRRSYERKRLSGASSKPKPATNKSGINCELVITKNEFACGYPGCIDKSTGEAKRFKRQEHKKRHEKTVHEKEKHSAYRCWVPECNRPFSRTDNLKSHLRNTHSKRPGVRGNRYVATLDKSSEYYDPEWVGELDKEGFPVL</sequence>
<proteinExistence type="predicted"/>
<dbReference type="HOGENOM" id="CLU_662282_0_0_1"/>
<comment type="caution">
    <text evidence="4">The sequence shown here is derived from an EMBL/GenBank/DDBJ whole genome shotgun (WGS) entry which is preliminary data.</text>
</comment>
<dbReference type="OrthoDB" id="654211at2759"/>
<feature type="domain" description="C2H2-type" evidence="3">
    <location>
        <begin position="351"/>
        <end position="381"/>
    </location>
</feature>
<dbReference type="PROSITE" id="PS00028">
    <property type="entry name" value="ZINC_FINGER_C2H2_1"/>
    <property type="match status" value="1"/>
</dbReference>
<dbReference type="STRING" id="1182541.W9YE07"/>
<dbReference type="PROSITE" id="PS50157">
    <property type="entry name" value="ZINC_FINGER_C2H2_2"/>
    <property type="match status" value="1"/>
</dbReference>
<feature type="region of interest" description="Disordered" evidence="2">
    <location>
        <begin position="32"/>
        <end position="55"/>
    </location>
</feature>
<dbReference type="GO" id="GO:0008270">
    <property type="term" value="F:zinc ion binding"/>
    <property type="evidence" value="ECO:0007669"/>
    <property type="project" value="UniProtKB-KW"/>
</dbReference>
<evidence type="ECO:0000259" key="3">
    <source>
        <dbReference type="PROSITE" id="PS50157"/>
    </source>
</evidence>
<keyword evidence="5" id="KW-1185">Reference proteome</keyword>
<organism evidence="4 5">
    <name type="scientific">Capronia coronata CBS 617.96</name>
    <dbReference type="NCBI Taxonomy" id="1182541"/>
    <lineage>
        <taxon>Eukaryota</taxon>
        <taxon>Fungi</taxon>
        <taxon>Dikarya</taxon>
        <taxon>Ascomycota</taxon>
        <taxon>Pezizomycotina</taxon>
        <taxon>Eurotiomycetes</taxon>
        <taxon>Chaetothyriomycetidae</taxon>
        <taxon>Chaetothyriales</taxon>
        <taxon>Herpotrichiellaceae</taxon>
        <taxon>Capronia</taxon>
    </lineage>
</organism>
<reference evidence="4 5" key="1">
    <citation type="submission" date="2013-03" db="EMBL/GenBank/DDBJ databases">
        <title>The Genome Sequence of Capronia coronata CBS 617.96.</title>
        <authorList>
            <consortium name="The Broad Institute Genomics Platform"/>
            <person name="Cuomo C."/>
            <person name="de Hoog S."/>
            <person name="Gorbushina A."/>
            <person name="Walker B."/>
            <person name="Young S.K."/>
            <person name="Zeng Q."/>
            <person name="Gargeya S."/>
            <person name="Fitzgerald M."/>
            <person name="Haas B."/>
            <person name="Abouelleil A."/>
            <person name="Allen A.W."/>
            <person name="Alvarado L."/>
            <person name="Arachchi H.M."/>
            <person name="Berlin A.M."/>
            <person name="Chapman S.B."/>
            <person name="Gainer-Dewar J."/>
            <person name="Goldberg J."/>
            <person name="Griggs A."/>
            <person name="Gujja S."/>
            <person name="Hansen M."/>
            <person name="Howarth C."/>
            <person name="Imamovic A."/>
            <person name="Ireland A."/>
            <person name="Larimer J."/>
            <person name="McCowan C."/>
            <person name="Murphy C."/>
            <person name="Pearson M."/>
            <person name="Poon T.W."/>
            <person name="Priest M."/>
            <person name="Roberts A."/>
            <person name="Saif S."/>
            <person name="Shea T."/>
            <person name="Sisk P."/>
            <person name="Sykes S."/>
            <person name="Wortman J."/>
            <person name="Nusbaum C."/>
            <person name="Birren B."/>
        </authorList>
    </citation>
    <scope>NUCLEOTIDE SEQUENCE [LARGE SCALE GENOMIC DNA]</scope>
    <source>
        <strain evidence="4 5">CBS 617.96</strain>
    </source>
</reference>
<keyword evidence="1" id="KW-0863">Zinc-finger</keyword>
<evidence type="ECO:0000256" key="2">
    <source>
        <dbReference type="SAM" id="MobiDB-lite"/>
    </source>
</evidence>
<feature type="compositionally biased region" description="Basic and acidic residues" evidence="2">
    <location>
        <begin position="263"/>
        <end position="273"/>
    </location>
</feature>
<dbReference type="Proteomes" id="UP000019484">
    <property type="component" value="Unassembled WGS sequence"/>
</dbReference>
<feature type="region of interest" description="Disordered" evidence="2">
    <location>
        <begin position="263"/>
        <end position="298"/>
    </location>
</feature>
<dbReference type="GeneID" id="19159110"/>
<evidence type="ECO:0000313" key="4">
    <source>
        <dbReference type="EMBL" id="EXJ91117.1"/>
    </source>
</evidence>
<keyword evidence="1" id="KW-0479">Metal-binding</keyword>
<gene>
    <name evidence="4" type="ORF">A1O1_04224</name>
</gene>
<evidence type="ECO:0000313" key="5">
    <source>
        <dbReference type="Proteomes" id="UP000019484"/>
    </source>
</evidence>
<dbReference type="EMBL" id="AMWN01000003">
    <property type="protein sequence ID" value="EXJ91117.1"/>
    <property type="molecule type" value="Genomic_DNA"/>
</dbReference>
<protein>
    <recommendedName>
        <fullName evidence="3">C2H2-type domain-containing protein</fullName>
    </recommendedName>
</protein>
<dbReference type="InterPro" id="IPR013087">
    <property type="entry name" value="Znf_C2H2_type"/>
</dbReference>
<keyword evidence="1" id="KW-0862">Zinc</keyword>
<dbReference type="SMART" id="SM00355">
    <property type="entry name" value="ZnF_C2H2"/>
    <property type="match status" value="2"/>
</dbReference>
<name>W9YE07_9EURO</name>
<evidence type="ECO:0000256" key="1">
    <source>
        <dbReference type="PROSITE-ProRule" id="PRU00042"/>
    </source>
</evidence>